<organism evidence="5 6">
    <name type="scientific">Alpinimonas psychrophila</name>
    <dbReference type="NCBI Taxonomy" id="748908"/>
    <lineage>
        <taxon>Bacteria</taxon>
        <taxon>Bacillati</taxon>
        <taxon>Actinomycetota</taxon>
        <taxon>Actinomycetes</taxon>
        <taxon>Micrococcales</taxon>
        <taxon>Microbacteriaceae</taxon>
        <taxon>Alpinimonas</taxon>
    </lineage>
</organism>
<keyword evidence="6" id="KW-1185">Reference proteome</keyword>
<feature type="domain" description="RNA-binding S4" evidence="4">
    <location>
        <begin position="13"/>
        <end position="77"/>
    </location>
</feature>
<dbReference type="InterPro" id="IPR029063">
    <property type="entry name" value="SAM-dependent_MTases_sf"/>
</dbReference>
<gene>
    <name evidence="5" type="ORF">FB555_000353</name>
</gene>
<evidence type="ECO:0000313" key="5">
    <source>
        <dbReference type="EMBL" id="MBA8828282.1"/>
    </source>
</evidence>
<proteinExistence type="inferred from homology"/>
<dbReference type="GO" id="GO:0008168">
    <property type="term" value="F:methyltransferase activity"/>
    <property type="evidence" value="ECO:0007669"/>
    <property type="project" value="UniProtKB-KW"/>
</dbReference>
<accession>A0A7W3JSD6</accession>
<evidence type="ECO:0000256" key="2">
    <source>
        <dbReference type="ARBA" id="ARBA00029460"/>
    </source>
</evidence>
<keyword evidence="5" id="KW-0808">Transferase</keyword>
<reference evidence="5 6" key="1">
    <citation type="submission" date="2020-07" db="EMBL/GenBank/DDBJ databases">
        <title>Sequencing the genomes of 1000 actinobacteria strains.</title>
        <authorList>
            <person name="Klenk H.-P."/>
        </authorList>
    </citation>
    <scope>NUCLEOTIDE SEQUENCE [LARGE SCALE GENOMIC DNA]</scope>
    <source>
        <strain evidence="5 6">DSM 23737</strain>
    </source>
</reference>
<evidence type="ECO:0000259" key="4">
    <source>
        <dbReference type="SMART" id="SM00363"/>
    </source>
</evidence>
<dbReference type="Proteomes" id="UP000524237">
    <property type="component" value="Unassembled WGS sequence"/>
</dbReference>
<dbReference type="InterPro" id="IPR036986">
    <property type="entry name" value="S4_RNA-bd_sf"/>
</dbReference>
<dbReference type="NCBIfam" id="TIGR00478">
    <property type="entry name" value="tly"/>
    <property type="match status" value="1"/>
</dbReference>
<dbReference type="GO" id="GO:0003723">
    <property type="term" value="F:RNA binding"/>
    <property type="evidence" value="ECO:0007669"/>
    <property type="project" value="UniProtKB-KW"/>
</dbReference>
<dbReference type="Gene3D" id="3.40.50.150">
    <property type="entry name" value="Vaccinia Virus protein VP39"/>
    <property type="match status" value="1"/>
</dbReference>
<dbReference type="PANTHER" id="PTHR32319:SF0">
    <property type="entry name" value="BACTERIAL HEMOLYSIN-LIKE PROTEIN"/>
    <property type="match status" value="1"/>
</dbReference>
<comment type="similarity">
    <text evidence="2">Belongs to the TlyA family.</text>
</comment>
<evidence type="ECO:0000256" key="1">
    <source>
        <dbReference type="ARBA" id="ARBA00022884"/>
    </source>
</evidence>
<dbReference type="PROSITE" id="PS50889">
    <property type="entry name" value="S4"/>
    <property type="match status" value="1"/>
</dbReference>
<name>A0A7W3JSD6_9MICO</name>
<keyword evidence="5" id="KW-0489">Methyltransferase</keyword>
<dbReference type="CDD" id="cd02440">
    <property type="entry name" value="AdoMet_MTases"/>
    <property type="match status" value="1"/>
</dbReference>
<dbReference type="InterPro" id="IPR002942">
    <property type="entry name" value="S4_RNA-bd"/>
</dbReference>
<evidence type="ECO:0000256" key="3">
    <source>
        <dbReference type="PROSITE-ProRule" id="PRU00182"/>
    </source>
</evidence>
<dbReference type="GO" id="GO:0032259">
    <property type="term" value="P:methylation"/>
    <property type="evidence" value="ECO:0007669"/>
    <property type="project" value="UniProtKB-KW"/>
</dbReference>
<keyword evidence="1 3" id="KW-0694">RNA-binding</keyword>
<dbReference type="EC" id="2.1.1.226" evidence="5"/>
<dbReference type="InterPro" id="IPR047048">
    <property type="entry name" value="TlyA"/>
</dbReference>
<dbReference type="InterPro" id="IPR004538">
    <property type="entry name" value="Hemolysin_A/TlyA"/>
</dbReference>
<dbReference type="EMBL" id="JACGWU010000001">
    <property type="protein sequence ID" value="MBA8828282.1"/>
    <property type="molecule type" value="Genomic_DNA"/>
</dbReference>
<dbReference type="SUPFAM" id="SSF55174">
    <property type="entry name" value="Alpha-L RNA-binding motif"/>
    <property type="match status" value="1"/>
</dbReference>
<evidence type="ECO:0000313" key="6">
    <source>
        <dbReference type="Proteomes" id="UP000524237"/>
    </source>
</evidence>
<dbReference type="EC" id="2.1.1.227" evidence="5"/>
<dbReference type="RefSeq" id="WP_343046369.1">
    <property type="nucleotide sequence ID" value="NZ_JACGWU010000001.1"/>
</dbReference>
<dbReference type="PANTHER" id="PTHR32319">
    <property type="entry name" value="BACTERIAL HEMOLYSIN-LIKE PROTEIN"/>
    <property type="match status" value="1"/>
</dbReference>
<comment type="caution">
    <text evidence="5">The sequence shown here is derived from an EMBL/GenBank/DDBJ whole genome shotgun (WGS) entry which is preliminary data.</text>
</comment>
<dbReference type="AlphaFoldDB" id="A0A7W3JSD6"/>
<protein>
    <submittedName>
        <fullName evidence="5">23S rRNA (Cytidine1920-2'-O)/16S rRNA (Cytidine1409-2'-O)-methyltransferase</fullName>
        <ecNumber evidence="5">2.1.1.226</ecNumber>
        <ecNumber evidence="5">2.1.1.227</ecNumber>
    </submittedName>
</protein>
<sequence>MIGAPDVPEPVGQRLDTALTERGIARSRTHAAELIATGRVRIGGKAVIKASYRVPEGTEITVDRLDHYVSRAAHKLMAGLDAFAVDVAGRDCLDIGASTGGFTQVLLERGAREVVALDVGHTQISPLLRSDERVKVLEGVNARYLTPENLTGLLGVPFAATVVVADLSFISLTMVIPALKATAAPDTDFIFLIKPQFEVGKTRIREGIVTNPALRSDAVTKVLWAAFDNGLGTAGLISSPIIGALGNHEFVVWFSASRGTNPTEWLDTVTKLAGA</sequence>
<dbReference type="SUPFAM" id="SSF53335">
    <property type="entry name" value="S-adenosyl-L-methionine-dependent methyltransferases"/>
    <property type="match status" value="1"/>
</dbReference>
<dbReference type="PIRSF" id="PIRSF005578">
    <property type="entry name" value="TlyA"/>
    <property type="match status" value="1"/>
</dbReference>
<dbReference type="CDD" id="cd00165">
    <property type="entry name" value="S4"/>
    <property type="match status" value="1"/>
</dbReference>
<dbReference type="Pfam" id="PF01728">
    <property type="entry name" value="FtsJ"/>
    <property type="match status" value="1"/>
</dbReference>
<dbReference type="Gene3D" id="3.10.290.10">
    <property type="entry name" value="RNA-binding S4 domain"/>
    <property type="match status" value="1"/>
</dbReference>
<dbReference type="Pfam" id="PF01479">
    <property type="entry name" value="S4"/>
    <property type="match status" value="1"/>
</dbReference>
<dbReference type="InterPro" id="IPR002877">
    <property type="entry name" value="RNA_MeTrfase_FtsJ_dom"/>
</dbReference>
<dbReference type="SMART" id="SM00363">
    <property type="entry name" value="S4"/>
    <property type="match status" value="1"/>
</dbReference>